<feature type="binding site" evidence="4">
    <location>
        <position position="94"/>
    </location>
    <ligand>
        <name>a divalent metal cation</name>
        <dbReference type="ChEBI" id="CHEBI:60240"/>
        <label>1</label>
    </ligand>
</feature>
<dbReference type="GO" id="GO:0016788">
    <property type="term" value="F:hydrolase activity, acting on ester bonds"/>
    <property type="evidence" value="ECO:0007669"/>
    <property type="project" value="InterPro"/>
</dbReference>
<evidence type="ECO:0000256" key="3">
    <source>
        <dbReference type="ARBA" id="ARBA00022801"/>
    </source>
</evidence>
<proteinExistence type="inferred from homology"/>
<evidence type="ECO:0000256" key="1">
    <source>
        <dbReference type="ARBA" id="ARBA00009275"/>
    </source>
</evidence>
<dbReference type="PANTHER" id="PTHR46124:SF4">
    <property type="entry name" value="HYDROLASE TATD"/>
    <property type="match status" value="1"/>
</dbReference>
<dbReference type="PANTHER" id="PTHR46124">
    <property type="entry name" value="D-AMINOACYL-TRNA DEACYLASE"/>
    <property type="match status" value="1"/>
</dbReference>
<protein>
    <recommendedName>
        <fullName evidence="7">Hydrolase TatD</fullName>
    </recommendedName>
</protein>
<evidence type="ECO:0000313" key="5">
    <source>
        <dbReference type="EMBL" id="KGN76475.1"/>
    </source>
</evidence>
<dbReference type="InterPro" id="IPR032466">
    <property type="entry name" value="Metal_Hydrolase"/>
</dbReference>
<dbReference type="PIRSF" id="PIRSF005902">
    <property type="entry name" value="DNase_TatD"/>
    <property type="match status" value="1"/>
</dbReference>
<dbReference type="PROSITE" id="PS01091">
    <property type="entry name" value="TATD_3"/>
    <property type="match status" value="1"/>
</dbReference>
<reference evidence="5 6" key="1">
    <citation type="submission" date="2014-09" db="EMBL/GenBank/DDBJ databases">
        <title>Draft Genome Sequence of Porphyromonas macacae COT-192_OH2859.</title>
        <authorList>
            <person name="Wallis C."/>
            <person name="Deusch O."/>
            <person name="O'Flynn C."/>
            <person name="Davis I."/>
            <person name="Horsfall A."/>
            <person name="Kirkwood N."/>
            <person name="Harris S."/>
            <person name="Eisen J.A."/>
            <person name="Coil D.A."/>
            <person name="Darling A.E."/>
            <person name="Jospin G."/>
            <person name="Alexiev A."/>
        </authorList>
    </citation>
    <scope>NUCLEOTIDE SEQUENCE [LARGE SCALE GENOMIC DNA]</scope>
    <source>
        <strain evidence="6">COT-192 OH2859</strain>
    </source>
</reference>
<dbReference type="NCBIfam" id="TIGR00010">
    <property type="entry name" value="YchF/TatD family DNA exonuclease"/>
    <property type="match status" value="1"/>
</dbReference>
<dbReference type="eggNOG" id="COG0084">
    <property type="taxonomic scope" value="Bacteria"/>
</dbReference>
<dbReference type="GO" id="GO:0005829">
    <property type="term" value="C:cytosol"/>
    <property type="evidence" value="ECO:0007669"/>
    <property type="project" value="TreeGrafter"/>
</dbReference>
<evidence type="ECO:0000313" key="6">
    <source>
        <dbReference type="Proteomes" id="UP000030103"/>
    </source>
</evidence>
<name>A0A0A2EG58_9PORP</name>
<dbReference type="InterPro" id="IPR015991">
    <property type="entry name" value="TatD/YcfH-like"/>
</dbReference>
<gene>
    <name evidence="5" type="ORF">HQ47_00075</name>
</gene>
<feature type="binding site" evidence="4">
    <location>
        <position position="7"/>
    </location>
    <ligand>
        <name>a divalent metal cation</name>
        <dbReference type="ChEBI" id="CHEBI:60240"/>
        <label>1</label>
    </ligand>
</feature>
<keyword evidence="6" id="KW-1185">Reference proteome</keyword>
<sequence length="256" mass="29016">MMLIDSHTHIYTEEFSTDLDDVVKRASDNGVAFMILPNIDLASTEQMLACQQKYPEKIRLAWGLHPTSVNSGWEEELKKILDFHKTYPGVAIGEIGLDYYWEEKYKEEQKEAFSAQLAIAKEMSLPVIIHQRSAHPDTMECVKKAGVENLSGVFHSFSGSLDELNEILTQTNFMIGINGIVTFKNSNLKETLHLIPEDRLLLETDAPYLSPVPKRGKRNEPAYINYIAAFIADVLKETPEKIGEQTAKNARKLFKI</sequence>
<dbReference type="SUPFAM" id="SSF51556">
    <property type="entry name" value="Metallo-dependent hydrolases"/>
    <property type="match status" value="1"/>
</dbReference>
<dbReference type="STRING" id="28115.HQ47_00075"/>
<dbReference type="CDD" id="cd01310">
    <property type="entry name" value="TatD_DNAse"/>
    <property type="match status" value="1"/>
</dbReference>
<evidence type="ECO:0000256" key="2">
    <source>
        <dbReference type="ARBA" id="ARBA00022723"/>
    </source>
</evidence>
<feature type="binding site" evidence="4">
    <location>
        <position position="9"/>
    </location>
    <ligand>
        <name>a divalent metal cation</name>
        <dbReference type="ChEBI" id="CHEBI:60240"/>
        <label>1</label>
    </ligand>
</feature>
<evidence type="ECO:0000256" key="4">
    <source>
        <dbReference type="PIRSR" id="PIRSR005902-1"/>
    </source>
</evidence>
<dbReference type="AlphaFoldDB" id="A0A0A2EG58"/>
<dbReference type="InterPro" id="IPR001130">
    <property type="entry name" value="TatD-like"/>
</dbReference>
<dbReference type="Pfam" id="PF01026">
    <property type="entry name" value="TatD_DNase"/>
    <property type="match status" value="1"/>
</dbReference>
<dbReference type="EMBL" id="JRFA01000001">
    <property type="protein sequence ID" value="KGN76475.1"/>
    <property type="molecule type" value="Genomic_DNA"/>
</dbReference>
<comment type="caution">
    <text evidence="5">The sequence shown here is derived from an EMBL/GenBank/DDBJ whole genome shotgun (WGS) entry which is preliminary data.</text>
</comment>
<comment type="similarity">
    <text evidence="1">Belongs to the metallo-dependent hydrolases superfamily. TatD-type hydrolase family.</text>
</comment>
<keyword evidence="3" id="KW-0378">Hydrolase</keyword>
<dbReference type="GO" id="GO:0046872">
    <property type="term" value="F:metal ion binding"/>
    <property type="evidence" value="ECO:0007669"/>
    <property type="project" value="UniProtKB-KW"/>
</dbReference>
<accession>A0A0A2EG58</accession>
<feature type="binding site" evidence="4">
    <location>
        <position position="130"/>
    </location>
    <ligand>
        <name>a divalent metal cation</name>
        <dbReference type="ChEBI" id="CHEBI:60240"/>
        <label>2</label>
    </ligand>
</feature>
<feature type="binding site" evidence="4">
    <location>
        <position position="205"/>
    </location>
    <ligand>
        <name>a divalent metal cation</name>
        <dbReference type="ChEBI" id="CHEBI:60240"/>
        <label>1</label>
    </ligand>
</feature>
<evidence type="ECO:0008006" key="7">
    <source>
        <dbReference type="Google" id="ProtNLM"/>
    </source>
</evidence>
<organism evidence="5 6">
    <name type="scientific">Porphyromonas macacae</name>
    <dbReference type="NCBI Taxonomy" id="28115"/>
    <lineage>
        <taxon>Bacteria</taxon>
        <taxon>Pseudomonadati</taxon>
        <taxon>Bacteroidota</taxon>
        <taxon>Bacteroidia</taxon>
        <taxon>Bacteroidales</taxon>
        <taxon>Porphyromonadaceae</taxon>
        <taxon>Porphyromonas</taxon>
    </lineage>
</organism>
<dbReference type="InterPro" id="IPR018228">
    <property type="entry name" value="DNase_TatD-rel_CS"/>
</dbReference>
<keyword evidence="2 4" id="KW-0479">Metal-binding</keyword>
<dbReference type="GO" id="GO:0004536">
    <property type="term" value="F:DNA nuclease activity"/>
    <property type="evidence" value="ECO:0007669"/>
    <property type="project" value="InterPro"/>
</dbReference>
<feature type="binding site" evidence="4">
    <location>
        <position position="155"/>
    </location>
    <ligand>
        <name>a divalent metal cation</name>
        <dbReference type="ChEBI" id="CHEBI:60240"/>
        <label>2</label>
    </ligand>
</feature>
<dbReference type="Proteomes" id="UP000030103">
    <property type="component" value="Unassembled WGS sequence"/>
</dbReference>
<dbReference type="FunFam" id="3.20.20.140:FF:000005">
    <property type="entry name" value="TatD family hydrolase"/>
    <property type="match status" value="1"/>
</dbReference>
<dbReference type="Gene3D" id="3.20.20.140">
    <property type="entry name" value="Metal-dependent hydrolases"/>
    <property type="match status" value="1"/>
</dbReference>